<sequence length="63" mass="7380">MVSRRDYEHILCHILGLRNLYDDPLSRAIWLRGVVLKANNSHTRGVRPVKSDSYQDQTQVKLF</sequence>
<feature type="compositionally biased region" description="Polar residues" evidence="1">
    <location>
        <begin position="52"/>
        <end position="63"/>
    </location>
</feature>
<dbReference type="GeneID" id="36407907"/>
<reference evidence="3" key="1">
    <citation type="submission" date="2014-09" db="EMBL/GenBank/DDBJ databases">
        <authorList>
            <person name="Sharma Rahul"/>
            <person name="Thines Marco"/>
        </authorList>
    </citation>
    <scope>NUCLEOTIDE SEQUENCE [LARGE SCALE GENOMIC DNA]</scope>
</reference>
<accession>A0A0P1ANM4</accession>
<name>A0A0P1ANM4_PLAHL</name>
<organism evidence="2 3">
    <name type="scientific">Plasmopara halstedii</name>
    <name type="common">Downy mildew of sunflower</name>
    <dbReference type="NCBI Taxonomy" id="4781"/>
    <lineage>
        <taxon>Eukaryota</taxon>
        <taxon>Sar</taxon>
        <taxon>Stramenopiles</taxon>
        <taxon>Oomycota</taxon>
        <taxon>Peronosporomycetes</taxon>
        <taxon>Peronosporales</taxon>
        <taxon>Peronosporaceae</taxon>
        <taxon>Plasmopara</taxon>
    </lineage>
</organism>
<dbReference type="Proteomes" id="UP000054928">
    <property type="component" value="Unassembled WGS sequence"/>
</dbReference>
<protein>
    <submittedName>
        <fullName evidence="2">Uncharacterized protein</fullName>
    </submittedName>
</protein>
<dbReference type="RefSeq" id="XP_024578959.1">
    <property type="nucleotide sequence ID" value="XM_024728487.1"/>
</dbReference>
<dbReference type="EMBL" id="CCYD01000645">
    <property type="protein sequence ID" value="CEG42590.1"/>
    <property type="molecule type" value="Genomic_DNA"/>
</dbReference>
<evidence type="ECO:0000313" key="2">
    <source>
        <dbReference type="EMBL" id="CEG42590.1"/>
    </source>
</evidence>
<dbReference type="AlphaFoldDB" id="A0A0P1ANM4"/>
<keyword evidence="3" id="KW-1185">Reference proteome</keyword>
<feature type="region of interest" description="Disordered" evidence="1">
    <location>
        <begin position="44"/>
        <end position="63"/>
    </location>
</feature>
<evidence type="ECO:0000256" key="1">
    <source>
        <dbReference type="SAM" id="MobiDB-lite"/>
    </source>
</evidence>
<proteinExistence type="predicted"/>
<evidence type="ECO:0000313" key="3">
    <source>
        <dbReference type="Proteomes" id="UP000054928"/>
    </source>
</evidence>